<keyword evidence="4 7" id="KW-0067">ATP-binding</keyword>
<dbReference type="Gene3D" id="3.40.50.300">
    <property type="entry name" value="P-loop containing nucleotide triphosphate hydrolases"/>
    <property type="match status" value="1"/>
</dbReference>
<evidence type="ECO:0000256" key="2">
    <source>
        <dbReference type="ARBA" id="ARBA00022448"/>
    </source>
</evidence>
<keyword evidence="8" id="KW-1185">Reference proteome</keyword>
<evidence type="ECO:0000313" key="8">
    <source>
        <dbReference type="Proteomes" id="UP001314681"/>
    </source>
</evidence>
<sequence>MIEVKNLVKRYGGHTAVNDLSFEVEEGQIYGFLGPNGAGKSTTMNIITGYLAPSEGQVLINGRDIFEEPEEAKKCIGYLPEQPPLYMDMTPLEYLNFCAELKGVEKEKRQDMIREIMGRTKILDVKDRLIRNLSKGYRQRVGLAQALIGYPPVIILDEPTVGLDPKQIIEIRDLIKDLGKHHTVILSSHILSEVSAVCDYVMIISRGELVASDTPDNLSKLVLGSNVLELTVKGTKEKVEQILKRMKQVREFEIHSSNTPDCVAVTIKSNEKVDLREDLSYEFAGERCPILEMKQSNMSLEDVFLELTAERPKAEEEKEKRSLFRRRKKKEELTIAEEVEREVSLNEYTGTGSQSGTMENVSDEAQGNKTREDNEIGEGDETREDNKNESGGVESEQKQEVEK</sequence>
<dbReference type="SUPFAM" id="SSF52540">
    <property type="entry name" value="P-loop containing nucleoside triphosphate hydrolases"/>
    <property type="match status" value="1"/>
</dbReference>
<dbReference type="GO" id="GO:0005524">
    <property type="term" value="F:ATP binding"/>
    <property type="evidence" value="ECO:0007669"/>
    <property type="project" value="UniProtKB-KW"/>
</dbReference>
<name>A0ABS6K7H5_9FIRM</name>
<evidence type="ECO:0000256" key="3">
    <source>
        <dbReference type="ARBA" id="ARBA00022741"/>
    </source>
</evidence>
<keyword evidence="3" id="KW-0547">Nucleotide-binding</keyword>
<evidence type="ECO:0000313" key="7">
    <source>
        <dbReference type="EMBL" id="MBU9726467.1"/>
    </source>
</evidence>
<dbReference type="Pfam" id="PF00005">
    <property type="entry name" value="ABC_tran"/>
    <property type="match status" value="1"/>
</dbReference>
<feature type="domain" description="ABC transporter" evidence="6">
    <location>
        <begin position="2"/>
        <end position="231"/>
    </location>
</feature>
<dbReference type="EMBL" id="JAHQCX010000006">
    <property type="protein sequence ID" value="MBU9726467.1"/>
    <property type="molecule type" value="Genomic_DNA"/>
</dbReference>
<evidence type="ECO:0000256" key="1">
    <source>
        <dbReference type="ARBA" id="ARBA00005417"/>
    </source>
</evidence>
<gene>
    <name evidence="7" type="ORF">KTH90_10630</name>
</gene>
<dbReference type="PANTHER" id="PTHR43335:SF4">
    <property type="entry name" value="ABC TRANSPORTER, ATP-BINDING PROTEIN"/>
    <property type="match status" value="1"/>
</dbReference>
<dbReference type="CDD" id="cd03230">
    <property type="entry name" value="ABC_DR_subfamily_A"/>
    <property type="match status" value="1"/>
</dbReference>
<dbReference type="InterPro" id="IPR003593">
    <property type="entry name" value="AAA+_ATPase"/>
</dbReference>
<dbReference type="Proteomes" id="UP001314681">
    <property type="component" value="Unassembled WGS sequence"/>
</dbReference>
<feature type="region of interest" description="Disordered" evidence="5">
    <location>
        <begin position="341"/>
        <end position="403"/>
    </location>
</feature>
<comment type="caution">
    <text evidence="7">The sequence shown here is derived from an EMBL/GenBank/DDBJ whole genome shotgun (WGS) entry which is preliminary data.</text>
</comment>
<reference evidence="7 8" key="1">
    <citation type="submission" date="2021-06" db="EMBL/GenBank/DDBJ databases">
        <title>Description of novel taxa of the family Lachnospiraceae.</title>
        <authorList>
            <person name="Chaplin A.V."/>
            <person name="Sokolova S.R."/>
            <person name="Pikina A.P."/>
            <person name="Korzhanova M."/>
            <person name="Belova V."/>
            <person name="Korostin D."/>
            <person name="Efimov B.A."/>
        </authorList>
    </citation>
    <scope>NUCLEOTIDE SEQUENCE [LARGE SCALE GENOMIC DNA]</scope>
    <source>
        <strain evidence="7 8">ASD4241</strain>
    </source>
</reference>
<proteinExistence type="inferred from homology"/>
<dbReference type="InterPro" id="IPR027417">
    <property type="entry name" value="P-loop_NTPase"/>
</dbReference>
<feature type="compositionally biased region" description="Polar residues" evidence="5">
    <location>
        <begin position="346"/>
        <end position="368"/>
    </location>
</feature>
<dbReference type="PANTHER" id="PTHR43335">
    <property type="entry name" value="ABC TRANSPORTER, ATP-BINDING PROTEIN"/>
    <property type="match status" value="1"/>
</dbReference>
<dbReference type="PROSITE" id="PS50893">
    <property type="entry name" value="ABC_TRANSPORTER_2"/>
    <property type="match status" value="1"/>
</dbReference>
<comment type="similarity">
    <text evidence="1">Belongs to the ABC transporter superfamily.</text>
</comment>
<evidence type="ECO:0000256" key="5">
    <source>
        <dbReference type="SAM" id="MobiDB-lite"/>
    </source>
</evidence>
<dbReference type="InterPro" id="IPR003439">
    <property type="entry name" value="ABC_transporter-like_ATP-bd"/>
</dbReference>
<dbReference type="SMART" id="SM00382">
    <property type="entry name" value="AAA"/>
    <property type="match status" value="1"/>
</dbReference>
<keyword evidence="2" id="KW-0813">Transport</keyword>
<accession>A0ABS6K7H5</accession>
<evidence type="ECO:0000256" key="4">
    <source>
        <dbReference type="ARBA" id="ARBA00022840"/>
    </source>
</evidence>
<protein>
    <submittedName>
        <fullName evidence="7">ABC transporter ATP-binding protein</fullName>
    </submittedName>
</protein>
<organism evidence="7 8">
    <name type="scientific">Diplocloster modestus</name>
    <dbReference type="NCBI Taxonomy" id="2850322"/>
    <lineage>
        <taxon>Bacteria</taxon>
        <taxon>Bacillati</taxon>
        <taxon>Bacillota</taxon>
        <taxon>Clostridia</taxon>
        <taxon>Lachnospirales</taxon>
        <taxon>Lachnospiraceae</taxon>
        <taxon>Diplocloster</taxon>
    </lineage>
</organism>
<evidence type="ECO:0000259" key="6">
    <source>
        <dbReference type="PROSITE" id="PS50893"/>
    </source>
</evidence>
<dbReference type="RefSeq" id="WP_158352391.1">
    <property type="nucleotide sequence ID" value="NZ_JAHQCX010000006.1"/>
</dbReference>